<name>A0A1J5PTQ7_9ZZZZ</name>
<dbReference type="EMBL" id="MLJW01002480">
    <property type="protein sequence ID" value="OIQ74522.1"/>
    <property type="molecule type" value="Genomic_DNA"/>
</dbReference>
<organism evidence="1">
    <name type="scientific">mine drainage metagenome</name>
    <dbReference type="NCBI Taxonomy" id="410659"/>
    <lineage>
        <taxon>unclassified sequences</taxon>
        <taxon>metagenomes</taxon>
        <taxon>ecological metagenomes</taxon>
    </lineage>
</organism>
<accession>A0A1J5PTQ7</accession>
<dbReference type="SUPFAM" id="SSF52540">
    <property type="entry name" value="P-loop containing nucleoside triphosphate hydrolases"/>
    <property type="match status" value="1"/>
</dbReference>
<gene>
    <name evidence="1" type="ORF">GALL_438240</name>
</gene>
<dbReference type="InterPro" id="IPR027417">
    <property type="entry name" value="P-loop_NTPase"/>
</dbReference>
<dbReference type="Gene3D" id="3.40.50.300">
    <property type="entry name" value="P-loop containing nucleotide triphosphate hydrolases"/>
    <property type="match status" value="1"/>
</dbReference>
<protein>
    <recommendedName>
        <fullName evidence="2">Sulfotransferase family protein</fullName>
    </recommendedName>
</protein>
<evidence type="ECO:0008006" key="2">
    <source>
        <dbReference type="Google" id="ProtNLM"/>
    </source>
</evidence>
<sequence length="519" mass="58809">MKTVHIHVGPHKTGTTSIQEMMRSKKVSVPDVEFLESPATRRLARLFSSGDYEAASGPLSKVVAAIRESAAENIVICEEDFAGALPGRGQDFRLYPNIVYNITALKSAFSDFRCVFYFTVRDWHAWARSAYKQYQKHGLELTNFQQYVDAVAVSDPWVSIVEQLKGALGKNFRQVAYSEDSTFDVRADFLKVICGREIELPKAPRVNSSISSDLLRLLELINQTGSSSFAKGRAKDVLAGRCRSKMTMELEQTPPWPPIFGKDFVVGPSLSALAERTRQRVRMQKQENLLPPSDIDLCSLQFAFMDADTKRPNTNRRNIVNQAHLLMHSFRGQPEICYLLALTISYLRRDTEHTGEARVLFHRLWKEHGEFLLALLSSRWLISCLQTFLDHGENENQRLIGAAGFFYANMVKIYEGERLIEGRAPHEVYKRTSPSKRTGFSGLDRFSVGETDLLLNTNVMALELASRDAIVGSILQEFLIRTQSAQTVFSRMDLSKEAHGRMVSPFENCWSFFEPPTEQ</sequence>
<proteinExistence type="predicted"/>
<evidence type="ECO:0000313" key="1">
    <source>
        <dbReference type="EMBL" id="OIQ74522.1"/>
    </source>
</evidence>
<comment type="caution">
    <text evidence="1">The sequence shown here is derived from an EMBL/GenBank/DDBJ whole genome shotgun (WGS) entry which is preliminary data.</text>
</comment>
<dbReference type="AlphaFoldDB" id="A0A1J5PTQ7"/>
<reference evidence="1" key="1">
    <citation type="submission" date="2016-10" db="EMBL/GenBank/DDBJ databases">
        <title>Sequence of Gallionella enrichment culture.</title>
        <authorList>
            <person name="Poehlein A."/>
            <person name="Muehling M."/>
            <person name="Daniel R."/>
        </authorList>
    </citation>
    <scope>NUCLEOTIDE SEQUENCE</scope>
</reference>